<dbReference type="InterPro" id="IPR036196">
    <property type="entry name" value="Ptyr_pPase_sf"/>
</dbReference>
<dbReference type="Proteomes" id="UP000320209">
    <property type="component" value="Unassembled WGS sequence"/>
</dbReference>
<dbReference type="Gene3D" id="3.40.50.2300">
    <property type="match status" value="1"/>
</dbReference>
<name>A0A543ABH3_9ACTN</name>
<accession>A0A543ABH3</accession>
<sequence length="227" mass="24188">METATILVVCTGNIRRSPAVEAMLREGVGPNNGVARHGISVMSAGTEALAGYEMDPVIATEVAAVGVRLSRHEAYGLTAEDIDASDLIITAERSHRREVAKLVPSAVTRTFTLIEIAALGAQIGRQALGGNADAAERLRTLVDLAPLQKARRTVRRPADDDLIDLRKRSPREARRLVGEARVHVERLLRVLEPEPGLSLVNKAHRSGPHPALPAPTDPPASNVAPAG</sequence>
<evidence type="ECO:0000256" key="1">
    <source>
        <dbReference type="SAM" id="MobiDB-lite"/>
    </source>
</evidence>
<dbReference type="InterPro" id="IPR050438">
    <property type="entry name" value="LMW_PTPase"/>
</dbReference>
<comment type="caution">
    <text evidence="3">The sequence shown here is derived from an EMBL/GenBank/DDBJ whole genome shotgun (WGS) entry which is preliminary data.</text>
</comment>
<keyword evidence="4" id="KW-1185">Reference proteome</keyword>
<dbReference type="SUPFAM" id="SSF52788">
    <property type="entry name" value="Phosphotyrosine protein phosphatases I"/>
    <property type="match status" value="1"/>
</dbReference>
<reference evidence="3 4" key="1">
    <citation type="submission" date="2019-06" db="EMBL/GenBank/DDBJ databases">
        <title>Sequencing the genomes of 1000 actinobacteria strains.</title>
        <authorList>
            <person name="Klenk H.-P."/>
        </authorList>
    </citation>
    <scope>NUCLEOTIDE SEQUENCE [LARGE SCALE GENOMIC DNA]</scope>
    <source>
        <strain evidence="3 4">DSM 25218</strain>
    </source>
</reference>
<gene>
    <name evidence="3" type="ORF">FB381_3871</name>
</gene>
<dbReference type="AlphaFoldDB" id="A0A543ABH3"/>
<dbReference type="GO" id="GO:0004725">
    <property type="term" value="F:protein tyrosine phosphatase activity"/>
    <property type="evidence" value="ECO:0007669"/>
    <property type="project" value="TreeGrafter"/>
</dbReference>
<dbReference type="OrthoDB" id="9784339at2"/>
<protein>
    <submittedName>
        <fullName evidence="3">Protein-tyrosine phosphatase</fullName>
    </submittedName>
</protein>
<dbReference type="SMART" id="SM00226">
    <property type="entry name" value="LMWPc"/>
    <property type="match status" value="1"/>
</dbReference>
<feature type="domain" description="Phosphotyrosine protein phosphatase I" evidence="2">
    <location>
        <begin position="4"/>
        <end position="144"/>
    </location>
</feature>
<dbReference type="PANTHER" id="PTHR11717">
    <property type="entry name" value="LOW MOLECULAR WEIGHT PROTEIN TYROSINE PHOSPHATASE"/>
    <property type="match status" value="1"/>
</dbReference>
<evidence type="ECO:0000313" key="3">
    <source>
        <dbReference type="EMBL" id="TQL69948.1"/>
    </source>
</evidence>
<dbReference type="Pfam" id="PF01451">
    <property type="entry name" value="LMWPc"/>
    <property type="match status" value="1"/>
</dbReference>
<organism evidence="3 4">
    <name type="scientific">Nocardioides albertanoniae</name>
    <dbReference type="NCBI Taxonomy" id="1175486"/>
    <lineage>
        <taxon>Bacteria</taxon>
        <taxon>Bacillati</taxon>
        <taxon>Actinomycetota</taxon>
        <taxon>Actinomycetes</taxon>
        <taxon>Propionibacteriales</taxon>
        <taxon>Nocardioidaceae</taxon>
        <taxon>Nocardioides</taxon>
    </lineage>
</organism>
<dbReference type="InterPro" id="IPR023485">
    <property type="entry name" value="Ptyr_pPase"/>
</dbReference>
<proteinExistence type="predicted"/>
<evidence type="ECO:0000259" key="2">
    <source>
        <dbReference type="SMART" id="SM00226"/>
    </source>
</evidence>
<dbReference type="EMBL" id="VFOV01000001">
    <property type="protein sequence ID" value="TQL69948.1"/>
    <property type="molecule type" value="Genomic_DNA"/>
</dbReference>
<dbReference type="RefSeq" id="WP_141781765.1">
    <property type="nucleotide sequence ID" value="NZ_VFOV01000001.1"/>
</dbReference>
<feature type="region of interest" description="Disordered" evidence="1">
    <location>
        <begin position="199"/>
        <end position="227"/>
    </location>
</feature>
<dbReference type="PANTHER" id="PTHR11717:SF31">
    <property type="entry name" value="LOW MOLECULAR WEIGHT PROTEIN-TYROSINE-PHOSPHATASE ETP-RELATED"/>
    <property type="match status" value="1"/>
</dbReference>
<evidence type="ECO:0000313" key="4">
    <source>
        <dbReference type="Proteomes" id="UP000320209"/>
    </source>
</evidence>